<dbReference type="PANTHER" id="PTHR43135:SF3">
    <property type="entry name" value="ALPHA-D-RIBOSE 1-METHYLPHOSPHONATE 5-TRIPHOSPHATE DIPHOSPHATASE"/>
    <property type="match status" value="1"/>
</dbReference>
<reference evidence="2" key="1">
    <citation type="submission" date="2022-06" db="EMBL/GenBank/DDBJ databases">
        <title>Rothia sp. isolated from sandalwood seedling.</title>
        <authorList>
            <person name="Tuikhar N."/>
            <person name="Kirdat K."/>
            <person name="Thorat V."/>
            <person name="Swetha P."/>
            <person name="Padma S."/>
            <person name="Sundararaj R."/>
            <person name="Yadav A."/>
        </authorList>
    </citation>
    <scope>NUCLEOTIDE SEQUENCE</scope>
    <source>
        <strain evidence="2">AR01</strain>
    </source>
</reference>
<name>A0A9X2HGB9_9MICC</name>
<dbReference type="GO" id="GO:0016810">
    <property type="term" value="F:hydrolase activity, acting on carbon-nitrogen (but not peptide) bonds"/>
    <property type="evidence" value="ECO:0007669"/>
    <property type="project" value="InterPro"/>
</dbReference>
<dbReference type="CDD" id="cd01299">
    <property type="entry name" value="Met_dep_hydrolase_A"/>
    <property type="match status" value="1"/>
</dbReference>
<proteinExistence type="predicted"/>
<comment type="caution">
    <text evidence="2">The sequence shown here is derived from an EMBL/GenBank/DDBJ whole genome shotgun (WGS) entry which is preliminary data.</text>
</comment>
<accession>A0A9X2HGB9</accession>
<dbReference type="Gene3D" id="3.20.20.140">
    <property type="entry name" value="Metal-dependent hydrolases"/>
    <property type="match status" value="1"/>
</dbReference>
<dbReference type="SUPFAM" id="SSF51556">
    <property type="entry name" value="Metallo-dependent hydrolases"/>
    <property type="match status" value="1"/>
</dbReference>
<dbReference type="InterPro" id="IPR032466">
    <property type="entry name" value="Metal_Hydrolase"/>
</dbReference>
<organism evidence="2 3">
    <name type="scientific">Rothia santali</name>
    <dbReference type="NCBI Taxonomy" id="2949643"/>
    <lineage>
        <taxon>Bacteria</taxon>
        <taxon>Bacillati</taxon>
        <taxon>Actinomycetota</taxon>
        <taxon>Actinomycetes</taxon>
        <taxon>Micrococcales</taxon>
        <taxon>Micrococcaceae</taxon>
        <taxon>Rothia</taxon>
    </lineage>
</organism>
<evidence type="ECO:0000259" key="1">
    <source>
        <dbReference type="Pfam" id="PF01979"/>
    </source>
</evidence>
<dbReference type="PANTHER" id="PTHR43135">
    <property type="entry name" value="ALPHA-D-RIBOSE 1-METHYLPHOSPHONATE 5-TRIPHOSPHATE DIPHOSPHATASE"/>
    <property type="match status" value="1"/>
</dbReference>
<feature type="domain" description="Amidohydrolase-related" evidence="1">
    <location>
        <begin position="57"/>
        <end position="403"/>
    </location>
</feature>
<dbReference type="InterPro" id="IPR011059">
    <property type="entry name" value="Metal-dep_hydrolase_composite"/>
</dbReference>
<dbReference type="InterPro" id="IPR057744">
    <property type="entry name" value="OTAase-like"/>
</dbReference>
<dbReference type="EMBL" id="JANAFB010000006">
    <property type="protein sequence ID" value="MCP3425206.1"/>
    <property type="molecule type" value="Genomic_DNA"/>
</dbReference>
<evidence type="ECO:0000313" key="2">
    <source>
        <dbReference type="EMBL" id="MCP3425206.1"/>
    </source>
</evidence>
<dbReference type="InterPro" id="IPR051781">
    <property type="entry name" value="Metallo-dep_Hydrolase"/>
</dbReference>
<keyword evidence="3" id="KW-1185">Reference proteome</keyword>
<dbReference type="Gene3D" id="2.30.40.10">
    <property type="entry name" value="Urease, subunit C, domain 1"/>
    <property type="match status" value="1"/>
</dbReference>
<dbReference type="AlphaFoldDB" id="A0A9X2HGB9"/>
<sequence>MSLVNEVSILYNAEILDISSGVYAEGDLRIDDGVITEIGKNLPRPARASVIDARGRYLIPGLIDCHVHLNAESADLGSNARTSPTLQAAHASQAMSSMLSRGFTTVRDVGGADYGLAEAQRRGLFVGPRVKFGGPALSQTGGHGDFRGPGDDAEPICRHGIGRVVDGVDGVRAAVRDEVRKGADHIKIMASGGAASPTDRVDSTQFSEEEIRAAVEEATAANRYVTAHAYTARAVNRCLNYGVRGIEHGNFIDEESIRLFNSTEAFLVPTLVTYWALQREGRENGQSTESARKVDVILEAGLGALERATMGGVNIVYGSDLLGRMQRHQNKEFEIRAEVQSPLEILTSATSTAARLIEEEERVGRLEVGMVADLIMLDEDPLEKISVLANPHDHINLVMQAGTVVKN</sequence>
<gene>
    <name evidence="2" type="ORF">NBM05_03980</name>
</gene>
<evidence type="ECO:0000313" key="3">
    <source>
        <dbReference type="Proteomes" id="UP001139502"/>
    </source>
</evidence>
<dbReference type="Proteomes" id="UP001139502">
    <property type="component" value="Unassembled WGS sequence"/>
</dbReference>
<dbReference type="Pfam" id="PF01979">
    <property type="entry name" value="Amidohydro_1"/>
    <property type="match status" value="1"/>
</dbReference>
<protein>
    <submittedName>
        <fullName evidence="2">Amidohydrolase family protein</fullName>
    </submittedName>
</protein>
<dbReference type="SUPFAM" id="SSF51338">
    <property type="entry name" value="Composite domain of metallo-dependent hydrolases"/>
    <property type="match status" value="1"/>
</dbReference>
<dbReference type="InterPro" id="IPR006680">
    <property type="entry name" value="Amidohydro-rel"/>
</dbReference>